<feature type="compositionally biased region" description="Basic and acidic residues" evidence="1">
    <location>
        <begin position="248"/>
        <end position="262"/>
    </location>
</feature>
<evidence type="ECO:0000256" key="2">
    <source>
        <dbReference type="SAM" id="SignalP"/>
    </source>
</evidence>
<sequence length="262" mass="28762">MGLKRKLATSVMSASLGLSLVGGGTWAAFNDVENIENTFAAGTLDLAVITKDKSNSVFKLLNMKPGDSKTAEFELKNDGSLAIKEVLLDITVPEDGFKNGENEYVNEHGGEENEAIDFLEQFQVEILRIDEETGYDFTLIEEKDGVTLADFAKKDLPAEIETVDGAINLAPIHTERPEYTGLPVNPLDDEVVKIKIVFVEDDTIDDSVPGEYLQNRYQGDEIELNFGLEATQWGGLDIQDGDVAENGTIERNKNANSETPKE</sequence>
<dbReference type="Pfam" id="PF12389">
    <property type="entry name" value="Peptidase_M73"/>
    <property type="match status" value="1"/>
</dbReference>
<dbReference type="AlphaFoldDB" id="A0A4R6UFZ6"/>
<dbReference type="RefSeq" id="WP_133578958.1">
    <property type="nucleotide sequence ID" value="NZ_SNYJ01000002.1"/>
</dbReference>
<keyword evidence="4" id="KW-1185">Reference proteome</keyword>
<dbReference type="Proteomes" id="UP000295632">
    <property type="component" value="Unassembled WGS sequence"/>
</dbReference>
<accession>A0A4R6UFZ6</accession>
<organism evidence="3 4">
    <name type="scientific">Aureibacillus halotolerans</name>
    <dbReference type="NCBI Taxonomy" id="1508390"/>
    <lineage>
        <taxon>Bacteria</taxon>
        <taxon>Bacillati</taxon>
        <taxon>Bacillota</taxon>
        <taxon>Bacilli</taxon>
        <taxon>Bacillales</taxon>
        <taxon>Bacillaceae</taxon>
        <taxon>Aureibacillus</taxon>
    </lineage>
</organism>
<dbReference type="EMBL" id="SNYJ01000002">
    <property type="protein sequence ID" value="TDQ42064.1"/>
    <property type="molecule type" value="Genomic_DNA"/>
</dbReference>
<keyword evidence="2" id="KW-0732">Signal</keyword>
<dbReference type="InterPro" id="IPR022121">
    <property type="entry name" value="Peptidase_M73_camelysin"/>
</dbReference>
<evidence type="ECO:0000313" key="3">
    <source>
        <dbReference type="EMBL" id="TDQ42064.1"/>
    </source>
</evidence>
<evidence type="ECO:0000313" key="4">
    <source>
        <dbReference type="Proteomes" id="UP000295632"/>
    </source>
</evidence>
<feature type="chain" id="PRO_5020964350" evidence="2">
    <location>
        <begin position="28"/>
        <end position="262"/>
    </location>
</feature>
<feature type="signal peptide" evidence="2">
    <location>
        <begin position="1"/>
        <end position="27"/>
    </location>
</feature>
<comment type="caution">
    <text evidence="3">The sequence shown here is derived from an EMBL/GenBank/DDBJ whole genome shotgun (WGS) entry which is preliminary data.</text>
</comment>
<feature type="region of interest" description="Disordered" evidence="1">
    <location>
        <begin position="239"/>
        <end position="262"/>
    </location>
</feature>
<reference evidence="3 4" key="1">
    <citation type="submission" date="2019-03" db="EMBL/GenBank/DDBJ databases">
        <title>Genomic Encyclopedia of Type Strains, Phase IV (KMG-IV): sequencing the most valuable type-strain genomes for metagenomic binning, comparative biology and taxonomic classification.</title>
        <authorList>
            <person name="Goeker M."/>
        </authorList>
    </citation>
    <scope>NUCLEOTIDE SEQUENCE [LARGE SCALE GENOMIC DNA]</scope>
    <source>
        <strain evidence="3 4">DSM 28697</strain>
    </source>
</reference>
<name>A0A4R6UFZ6_9BACI</name>
<dbReference type="OrthoDB" id="2660939at2"/>
<proteinExistence type="predicted"/>
<dbReference type="NCBIfam" id="TIGR04088">
    <property type="entry name" value="cognate_SipW"/>
    <property type="match status" value="1"/>
</dbReference>
<protein>
    <submittedName>
        <fullName evidence="3">Camelysin</fullName>
    </submittedName>
</protein>
<evidence type="ECO:0000256" key="1">
    <source>
        <dbReference type="SAM" id="MobiDB-lite"/>
    </source>
</evidence>
<dbReference type="InterPro" id="IPR023833">
    <property type="entry name" value="Signal_pept_SipW-depend-type"/>
</dbReference>
<gene>
    <name evidence="3" type="ORF">EV213_10293</name>
</gene>